<proteinExistence type="predicted"/>
<dbReference type="Proteomes" id="UP001056336">
    <property type="component" value="Chromosome"/>
</dbReference>
<evidence type="ECO:0000313" key="2">
    <source>
        <dbReference type="Proteomes" id="UP001056336"/>
    </source>
</evidence>
<gene>
    <name evidence="1" type="ORF">M6D93_03405</name>
</gene>
<organism evidence="1 2">
    <name type="scientific">Jatrophihabitans telluris</name>
    <dbReference type="NCBI Taxonomy" id="2038343"/>
    <lineage>
        <taxon>Bacteria</taxon>
        <taxon>Bacillati</taxon>
        <taxon>Actinomycetota</taxon>
        <taxon>Actinomycetes</taxon>
        <taxon>Jatrophihabitantales</taxon>
        <taxon>Jatrophihabitantaceae</taxon>
        <taxon>Jatrophihabitans</taxon>
    </lineage>
</organism>
<dbReference type="EMBL" id="CP097332">
    <property type="protein sequence ID" value="UQX89055.1"/>
    <property type="molecule type" value="Genomic_DNA"/>
</dbReference>
<evidence type="ECO:0000313" key="1">
    <source>
        <dbReference type="EMBL" id="UQX89055.1"/>
    </source>
</evidence>
<keyword evidence="2" id="KW-1185">Reference proteome</keyword>
<sequence>MSEFVGDHLHITCLDDLLRVTETSDIERLSDLIRAEESVDAWVAEIDGGIEVITGSGVASLFYPFGLGEFYACVDGVDGLQG</sequence>
<reference evidence="1" key="2">
    <citation type="submission" date="2022-05" db="EMBL/GenBank/DDBJ databases">
        <authorList>
            <person name="Kim J.-S."/>
            <person name="Lee K."/>
            <person name="Suh M."/>
            <person name="Eom M."/>
            <person name="Kim J.-S."/>
            <person name="Kim D.-S."/>
            <person name="Ko S.-H."/>
            <person name="Shin Y."/>
            <person name="Lee J.-S."/>
        </authorList>
    </citation>
    <scope>NUCLEOTIDE SEQUENCE</scope>
    <source>
        <strain evidence="1">N237</strain>
    </source>
</reference>
<name>A0ABY4R1R0_9ACTN</name>
<protein>
    <submittedName>
        <fullName evidence="1">Uncharacterized protein</fullName>
    </submittedName>
</protein>
<accession>A0ABY4R1R0</accession>
<dbReference type="RefSeq" id="WP_249772951.1">
    <property type="nucleotide sequence ID" value="NZ_CP097332.1"/>
</dbReference>
<reference evidence="1" key="1">
    <citation type="journal article" date="2018" name="Int. J. Syst. Evol. Microbiol.">
        <title>Jatrophihabitans telluris sp. nov., isolated from sediment soil of lava forest wetlands and the emended description of the genus Jatrophihabitans.</title>
        <authorList>
            <person name="Lee K.C."/>
            <person name="Suh M.K."/>
            <person name="Eom M.K."/>
            <person name="Kim K.K."/>
            <person name="Kim J.S."/>
            <person name="Kim D.S."/>
            <person name="Ko S.H."/>
            <person name="Shin Y.K."/>
            <person name="Lee J.S."/>
        </authorList>
    </citation>
    <scope>NUCLEOTIDE SEQUENCE</scope>
    <source>
        <strain evidence="1">N237</strain>
    </source>
</reference>